<dbReference type="InterPro" id="IPR025196">
    <property type="entry name" value="DUF4126"/>
</dbReference>
<feature type="domain" description="DUF4126" evidence="2">
    <location>
        <begin position="9"/>
        <end position="188"/>
    </location>
</feature>
<proteinExistence type="predicted"/>
<feature type="transmembrane region" description="Helical" evidence="1">
    <location>
        <begin position="86"/>
        <end position="104"/>
    </location>
</feature>
<dbReference type="EMBL" id="SPQB01000015">
    <property type="protein sequence ID" value="TFU32992.1"/>
    <property type="molecule type" value="Genomic_DNA"/>
</dbReference>
<evidence type="ECO:0000313" key="4">
    <source>
        <dbReference type="Proteomes" id="UP000298358"/>
    </source>
</evidence>
<dbReference type="OrthoDB" id="181455at2"/>
<dbReference type="RefSeq" id="WP_135114299.1">
    <property type="nucleotide sequence ID" value="NZ_JADGLL010000015.1"/>
</dbReference>
<sequence length="209" mass="21092">MDPAWTAALLAIASGTVSGLRPYFVVLTLGAVKALVPLDAAGPAAGVIEAIPDMLAQPWVLIVVGLLALGEVVVDKLPYLDSAWDGIHLVLRPLFGAALGYGIGVGVDEGTGVAVGAAVAGGVTAAGVSFGKTATRAVVNMLPEPVSNVLVSFGEDAAAVILLVLSFLLLPLAAVLAVLLLVGAVMLIVRMRRKLAERRRRAAGAAGSS</sequence>
<evidence type="ECO:0000313" key="3">
    <source>
        <dbReference type="EMBL" id="TFU32992.1"/>
    </source>
</evidence>
<dbReference type="Pfam" id="PF13548">
    <property type="entry name" value="DUF4126"/>
    <property type="match status" value="1"/>
</dbReference>
<feature type="transmembrane region" description="Helical" evidence="1">
    <location>
        <begin position="56"/>
        <end position="74"/>
    </location>
</feature>
<keyword evidence="1" id="KW-1133">Transmembrane helix</keyword>
<keyword evidence="1" id="KW-0812">Transmembrane</keyword>
<protein>
    <submittedName>
        <fullName evidence="3">DUF4126 domain-containing protein</fullName>
    </submittedName>
</protein>
<dbReference type="Proteomes" id="UP000298358">
    <property type="component" value="Unassembled WGS sequence"/>
</dbReference>
<keyword evidence="4" id="KW-1185">Reference proteome</keyword>
<evidence type="ECO:0000256" key="1">
    <source>
        <dbReference type="SAM" id="Phobius"/>
    </source>
</evidence>
<evidence type="ECO:0000259" key="2">
    <source>
        <dbReference type="Pfam" id="PF13548"/>
    </source>
</evidence>
<feature type="transmembrane region" description="Helical" evidence="1">
    <location>
        <begin position="157"/>
        <end position="189"/>
    </location>
</feature>
<organism evidence="3 4">
    <name type="scientific">Microbacterium paludicola</name>
    <dbReference type="NCBI Taxonomy" id="300019"/>
    <lineage>
        <taxon>Bacteria</taxon>
        <taxon>Bacillati</taxon>
        <taxon>Actinomycetota</taxon>
        <taxon>Actinomycetes</taxon>
        <taxon>Micrococcales</taxon>
        <taxon>Microbacteriaceae</taxon>
        <taxon>Microbacterium</taxon>
    </lineage>
</organism>
<comment type="caution">
    <text evidence="3">The sequence shown here is derived from an EMBL/GenBank/DDBJ whole genome shotgun (WGS) entry which is preliminary data.</text>
</comment>
<keyword evidence="1" id="KW-0472">Membrane</keyword>
<accession>A0A4Y9FWP9</accession>
<dbReference type="AlphaFoldDB" id="A0A4Y9FWP9"/>
<name>A0A4Y9FWP9_9MICO</name>
<gene>
    <name evidence="3" type="ORF">E4U02_07875</name>
</gene>
<reference evidence="3 4" key="1">
    <citation type="submission" date="2019-03" db="EMBL/GenBank/DDBJ databases">
        <title>Diversity of the mouse oral microbiome.</title>
        <authorList>
            <person name="Joseph S."/>
            <person name="Aduse-Opoku J."/>
            <person name="Curtis M."/>
            <person name="Wade W."/>
            <person name="Hashim A."/>
        </authorList>
    </citation>
    <scope>NUCLEOTIDE SEQUENCE [LARGE SCALE GENOMIC DNA]</scope>
    <source>
        <strain evidence="3 4">P1012</strain>
    </source>
</reference>